<dbReference type="InterPro" id="IPR036291">
    <property type="entry name" value="NAD(P)-bd_dom_sf"/>
</dbReference>
<dbReference type="SUPFAM" id="SSF50129">
    <property type="entry name" value="GroES-like"/>
    <property type="match status" value="2"/>
</dbReference>
<dbReference type="InterPro" id="IPR041694">
    <property type="entry name" value="ADH_N_2"/>
</dbReference>
<proteinExistence type="predicted"/>
<dbReference type="InterPro" id="IPR011032">
    <property type="entry name" value="GroES-like_sf"/>
</dbReference>
<evidence type="ECO:0000313" key="4">
    <source>
        <dbReference type="Proteomes" id="UP001596494"/>
    </source>
</evidence>
<feature type="domain" description="Enoyl reductase (ER)" evidence="2">
    <location>
        <begin position="13"/>
        <end position="327"/>
    </location>
</feature>
<dbReference type="Gene3D" id="3.40.50.720">
    <property type="entry name" value="NAD(P)-binding Rossmann-like Domain"/>
    <property type="match status" value="1"/>
</dbReference>
<dbReference type="EC" id="1.-.-.-" evidence="3"/>
<protein>
    <submittedName>
        <fullName evidence="3">NADP-dependent oxidoreductase</fullName>
        <ecNumber evidence="3">1.-.-.-</ecNumber>
    </submittedName>
</protein>
<organism evidence="3 4">
    <name type="scientific">Halobacillus campisalis</name>
    <dbReference type="NCBI Taxonomy" id="435909"/>
    <lineage>
        <taxon>Bacteria</taxon>
        <taxon>Bacillati</taxon>
        <taxon>Bacillota</taxon>
        <taxon>Bacilli</taxon>
        <taxon>Bacillales</taxon>
        <taxon>Bacillaceae</taxon>
        <taxon>Halobacillus</taxon>
    </lineage>
</organism>
<dbReference type="InterPro" id="IPR020843">
    <property type="entry name" value="ER"/>
</dbReference>
<dbReference type="EMBL" id="JBHTBY010000001">
    <property type="protein sequence ID" value="MFC7319535.1"/>
    <property type="molecule type" value="Genomic_DNA"/>
</dbReference>
<reference evidence="4" key="1">
    <citation type="journal article" date="2019" name="Int. J. Syst. Evol. Microbiol.">
        <title>The Global Catalogue of Microorganisms (GCM) 10K type strain sequencing project: providing services to taxonomists for standard genome sequencing and annotation.</title>
        <authorList>
            <consortium name="The Broad Institute Genomics Platform"/>
            <consortium name="The Broad Institute Genome Sequencing Center for Infectious Disease"/>
            <person name="Wu L."/>
            <person name="Ma J."/>
        </authorList>
    </citation>
    <scope>NUCLEOTIDE SEQUENCE [LARGE SCALE GENOMIC DNA]</scope>
    <source>
        <strain evidence="4">CCUG 73951</strain>
    </source>
</reference>
<dbReference type="CDD" id="cd05288">
    <property type="entry name" value="PGDH"/>
    <property type="match status" value="1"/>
</dbReference>
<accession>A0ABW2K041</accession>
<keyword evidence="1 3" id="KW-0560">Oxidoreductase</keyword>
<dbReference type="RefSeq" id="WP_289215339.1">
    <property type="nucleotide sequence ID" value="NZ_JAPVRC010000003.1"/>
</dbReference>
<comment type="caution">
    <text evidence="3">The sequence shown here is derived from an EMBL/GenBank/DDBJ whole genome shotgun (WGS) entry which is preliminary data.</text>
</comment>
<dbReference type="Pfam" id="PF00107">
    <property type="entry name" value="ADH_zinc_N"/>
    <property type="match status" value="1"/>
</dbReference>
<dbReference type="Proteomes" id="UP001596494">
    <property type="component" value="Unassembled WGS sequence"/>
</dbReference>
<dbReference type="Gene3D" id="3.90.180.10">
    <property type="entry name" value="Medium-chain alcohol dehydrogenases, catalytic domain"/>
    <property type="match status" value="1"/>
</dbReference>
<dbReference type="InterPro" id="IPR045010">
    <property type="entry name" value="MDR_fam"/>
</dbReference>
<evidence type="ECO:0000259" key="2">
    <source>
        <dbReference type="SMART" id="SM00829"/>
    </source>
</evidence>
<evidence type="ECO:0000256" key="1">
    <source>
        <dbReference type="ARBA" id="ARBA00023002"/>
    </source>
</evidence>
<dbReference type="SMART" id="SM00829">
    <property type="entry name" value="PKS_ER"/>
    <property type="match status" value="1"/>
</dbReference>
<dbReference type="PANTHER" id="PTHR43205:SF7">
    <property type="entry name" value="PROSTAGLANDIN REDUCTASE 1"/>
    <property type="match status" value="1"/>
</dbReference>
<dbReference type="PANTHER" id="PTHR43205">
    <property type="entry name" value="PROSTAGLANDIN REDUCTASE"/>
    <property type="match status" value="1"/>
</dbReference>
<sequence length="333" mass="36198">MNREIQLVQRPEGTPNHDHLKVMNTNIPEPQQGELLLKTLYVSVDPYMRGRMNEGKSYIPPFQLNEAISGGAVAQVTESNSPEFEKGDIVTGSLDWKEYSTVKAESVRKVDPSLGPVTTSLGILGMPGLTAYFGLTDIGQPKEGETLVVSGAAGAVGSAVVQIGKIYGCRVVGIAGTDEKTSYLKEELGVDVAIDYKKENVKEALEAACPNGVDVYFDNVGGSISDALYPLLNKFARIIQCGAISSYNTPNDQGPRIHMHLIKASALVKGFTVGDYQDRFKEGFDHLSSWLKDGKLTYEETIQEGFEQIPDAFFGLFKGENLGKQLVKVADPE</sequence>
<keyword evidence="4" id="KW-1185">Reference proteome</keyword>
<dbReference type="InterPro" id="IPR013149">
    <property type="entry name" value="ADH-like_C"/>
</dbReference>
<name>A0ABW2K041_9BACI</name>
<dbReference type="Pfam" id="PF16884">
    <property type="entry name" value="ADH_N_2"/>
    <property type="match status" value="1"/>
</dbReference>
<evidence type="ECO:0000313" key="3">
    <source>
        <dbReference type="EMBL" id="MFC7319535.1"/>
    </source>
</evidence>
<gene>
    <name evidence="3" type="ORF">ACFQMN_01380</name>
</gene>
<dbReference type="SUPFAM" id="SSF51735">
    <property type="entry name" value="NAD(P)-binding Rossmann-fold domains"/>
    <property type="match status" value="1"/>
</dbReference>
<dbReference type="GO" id="GO:0016491">
    <property type="term" value="F:oxidoreductase activity"/>
    <property type="evidence" value="ECO:0007669"/>
    <property type="project" value="UniProtKB-KW"/>
</dbReference>